<dbReference type="Gene3D" id="2.170.130.10">
    <property type="entry name" value="TonB-dependent receptor, plug domain"/>
    <property type="match status" value="1"/>
</dbReference>
<feature type="domain" description="TonB-dependent receptor-like beta-barrel" evidence="13">
    <location>
        <begin position="308"/>
        <end position="830"/>
    </location>
</feature>
<comment type="subcellular location">
    <subcellularLocation>
        <location evidence="1 9">Cell outer membrane</location>
        <topology evidence="1 9">Multi-pass membrane protein</topology>
    </subcellularLocation>
</comment>
<evidence type="ECO:0000256" key="3">
    <source>
        <dbReference type="ARBA" id="ARBA00022452"/>
    </source>
</evidence>
<reference evidence="15" key="1">
    <citation type="submission" date="2022-09" db="EMBL/GenBank/DDBJ databases">
        <title>Novosphingobium sp. Nov., a polycyclic aromatic hydrocarbon-degrading bacterium isolated form mangrove sediments in HongKong.</title>
        <authorList>
            <person name="Hu Z."/>
        </authorList>
    </citation>
    <scope>NUCLEOTIDE SEQUENCE</scope>
    <source>
        <strain evidence="15">HK4-1</strain>
    </source>
</reference>
<organism evidence="15 16">
    <name type="scientific">Novosphingobium mangrovi</name>
    <name type="common">ex Huang et al. 2023</name>
    <dbReference type="NCBI Taxonomy" id="2976432"/>
    <lineage>
        <taxon>Bacteria</taxon>
        <taxon>Pseudomonadati</taxon>
        <taxon>Pseudomonadota</taxon>
        <taxon>Alphaproteobacteria</taxon>
        <taxon>Sphingomonadales</taxon>
        <taxon>Sphingomonadaceae</taxon>
        <taxon>Novosphingobium</taxon>
    </lineage>
</organism>
<dbReference type="Pfam" id="PF00593">
    <property type="entry name" value="TonB_dep_Rec_b-barrel"/>
    <property type="match status" value="1"/>
</dbReference>
<evidence type="ECO:0000256" key="8">
    <source>
        <dbReference type="ARBA" id="ARBA00023237"/>
    </source>
</evidence>
<keyword evidence="7 9" id="KW-0472">Membrane</keyword>
<dbReference type="PANTHER" id="PTHR47234:SF3">
    <property type="entry name" value="SECRETIN_TONB SHORT N-TERMINAL DOMAIN-CONTAINING PROTEIN"/>
    <property type="match status" value="1"/>
</dbReference>
<evidence type="ECO:0000256" key="12">
    <source>
        <dbReference type="SAM" id="SignalP"/>
    </source>
</evidence>
<dbReference type="InterPro" id="IPR039426">
    <property type="entry name" value="TonB-dep_rcpt-like"/>
</dbReference>
<proteinExistence type="inferred from homology"/>
<evidence type="ECO:0000313" key="15">
    <source>
        <dbReference type="EMBL" id="MCT2401517.1"/>
    </source>
</evidence>
<evidence type="ECO:0000256" key="7">
    <source>
        <dbReference type="ARBA" id="ARBA00023136"/>
    </source>
</evidence>
<evidence type="ECO:0000256" key="2">
    <source>
        <dbReference type="ARBA" id="ARBA00022448"/>
    </source>
</evidence>
<dbReference type="PANTHER" id="PTHR47234">
    <property type="match status" value="1"/>
</dbReference>
<evidence type="ECO:0000256" key="9">
    <source>
        <dbReference type="PROSITE-ProRule" id="PRU01360"/>
    </source>
</evidence>
<comment type="caution">
    <text evidence="15">The sequence shown here is derived from an EMBL/GenBank/DDBJ whole genome shotgun (WGS) entry which is preliminary data.</text>
</comment>
<dbReference type="SUPFAM" id="SSF56935">
    <property type="entry name" value="Porins"/>
    <property type="match status" value="1"/>
</dbReference>
<dbReference type="Proteomes" id="UP001165583">
    <property type="component" value="Unassembled WGS sequence"/>
</dbReference>
<protein>
    <submittedName>
        <fullName evidence="15">TonB-dependent receptor</fullName>
    </submittedName>
</protein>
<feature type="chain" id="PRO_5045484806" evidence="12">
    <location>
        <begin position="26"/>
        <end position="881"/>
    </location>
</feature>
<dbReference type="Pfam" id="PF07715">
    <property type="entry name" value="Plug"/>
    <property type="match status" value="1"/>
</dbReference>
<keyword evidence="2 9" id="KW-0813">Transport</keyword>
<sequence length="881" mass="93922">MKYRETTSIAALAVALCVCAQPAFAQSAGTMVAGGAEAAAASDDDVGESIIVTGTRTTGMKAADSPAPIQLMDSEALARTGQPDLIQSLAQSLPSIQAQSFGGDMQAMNLQMKLRGLSPNHTLVLINGKRRHGTANISIAGGPYGGSAAPDMSFIPTAAIDHIEVLQDGAAAQYGTDAIAGVINIILKDSEYGGSIVGTAGQYFDGGGDTYSISGNVGFAPIEDSYFNVTVQKKKKGFSFRGDVDPRVFGDNSVAAANLSKYPDAVNQAHYPYVNRILGDPYVNQTSVMYNAGYRFGDFELYSFGSYGHKYARAYENYRTPGIITDSDGVPFYPTGFSPLEAVRETDWSVTGGFKGMIGELGFDVASTYGHDLVGVYVENSGNSSLYRDTGFTPTEFHNGDFKASQWTNTLDLTLPVDIGLSSPLNLAGGIEWRRDTYGITDGDPASYYGSGAQSFFGYAPANAGNHRRTNFSQYLDVSFNPNPDWLVDGAVRHEHYSDFGDTTVFKLTSRYDITPTFAIRGTASTGFRAPTPGEGFYSGISVGPNSVGGVLPANSAAAASLGFGGLKPEKSTNFSAGVVFTPTSRLSFTLDGYWIKIRDRILITGSFYGFNGQYCPEGYTGSNAASCIPYNADAYNIYNQQAVYDAVSSALGGTIPSYVLIDATGVDRNLSGTVRIQTFANGADMTTRGIDFTAKYDMPTGIGDINWSLTANYNENKVDSIAGLPSALYTSTVDPTATALIDKFAVWTLEKSTPKVRATLGMYWESSMFSLNLRESYYSKVSSLSTAPGGSPLAGQSIPIPVKASFITDIEVGFKPTEALKISVGANNLFNHYPTKTSYENFRAAYEASGSSRFASSVYPTVSPFGINGGYYYARVGVKF</sequence>
<accession>A0ABT2IAI6</accession>
<keyword evidence="6 10" id="KW-0798">TonB box</keyword>
<dbReference type="PROSITE" id="PS52016">
    <property type="entry name" value="TONB_DEPENDENT_REC_3"/>
    <property type="match status" value="1"/>
</dbReference>
<gene>
    <name evidence="15" type="ORF">NZK81_18345</name>
</gene>
<feature type="short sequence motif" description="TonB box" evidence="10">
    <location>
        <begin position="49"/>
        <end position="55"/>
    </location>
</feature>
<keyword evidence="15" id="KW-0675">Receptor</keyword>
<dbReference type="EMBL" id="JANZXA010000015">
    <property type="protein sequence ID" value="MCT2401517.1"/>
    <property type="molecule type" value="Genomic_DNA"/>
</dbReference>
<dbReference type="Gene3D" id="2.40.170.20">
    <property type="entry name" value="TonB-dependent receptor, beta-barrel domain"/>
    <property type="match status" value="1"/>
</dbReference>
<name>A0ABT2IAI6_9SPHN</name>
<feature type="signal peptide" evidence="12">
    <location>
        <begin position="1"/>
        <end position="25"/>
    </location>
</feature>
<dbReference type="PROSITE" id="PS00430">
    <property type="entry name" value="TONB_DEPENDENT_REC_1"/>
    <property type="match status" value="1"/>
</dbReference>
<keyword evidence="4 9" id="KW-0812">Transmembrane</keyword>
<dbReference type="InterPro" id="IPR012910">
    <property type="entry name" value="Plug_dom"/>
</dbReference>
<evidence type="ECO:0000256" key="1">
    <source>
        <dbReference type="ARBA" id="ARBA00004571"/>
    </source>
</evidence>
<evidence type="ECO:0000256" key="6">
    <source>
        <dbReference type="ARBA" id="ARBA00023077"/>
    </source>
</evidence>
<evidence type="ECO:0000259" key="13">
    <source>
        <dbReference type="Pfam" id="PF00593"/>
    </source>
</evidence>
<evidence type="ECO:0000256" key="5">
    <source>
        <dbReference type="ARBA" id="ARBA00022729"/>
    </source>
</evidence>
<dbReference type="RefSeq" id="WP_260047543.1">
    <property type="nucleotide sequence ID" value="NZ_JANZXA010000015.1"/>
</dbReference>
<feature type="domain" description="TonB-dependent receptor plug" evidence="14">
    <location>
        <begin position="62"/>
        <end position="182"/>
    </location>
</feature>
<dbReference type="InterPro" id="IPR036942">
    <property type="entry name" value="Beta-barrel_TonB_sf"/>
</dbReference>
<keyword evidence="3 9" id="KW-1134">Transmembrane beta strand</keyword>
<keyword evidence="5 12" id="KW-0732">Signal</keyword>
<evidence type="ECO:0000256" key="4">
    <source>
        <dbReference type="ARBA" id="ARBA00022692"/>
    </source>
</evidence>
<evidence type="ECO:0000259" key="14">
    <source>
        <dbReference type="Pfam" id="PF07715"/>
    </source>
</evidence>
<evidence type="ECO:0000256" key="10">
    <source>
        <dbReference type="PROSITE-ProRule" id="PRU10143"/>
    </source>
</evidence>
<dbReference type="InterPro" id="IPR000531">
    <property type="entry name" value="Beta-barrel_TonB"/>
</dbReference>
<evidence type="ECO:0000313" key="16">
    <source>
        <dbReference type="Proteomes" id="UP001165583"/>
    </source>
</evidence>
<evidence type="ECO:0000256" key="11">
    <source>
        <dbReference type="RuleBase" id="RU003357"/>
    </source>
</evidence>
<keyword evidence="16" id="KW-1185">Reference proteome</keyword>
<comment type="similarity">
    <text evidence="9 11">Belongs to the TonB-dependent receptor family.</text>
</comment>
<dbReference type="InterPro" id="IPR010916">
    <property type="entry name" value="TonB_box_CS"/>
</dbReference>
<keyword evidence="8 9" id="KW-0998">Cell outer membrane</keyword>
<dbReference type="InterPro" id="IPR037066">
    <property type="entry name" value="Plug_dom_sf"/>
</dbReference>